<evidence type="ECO:0000313" key="1">
    <source>
        <dbReference type="EMBL" id="KAI3740688.1"/>
    </source>
</evidence>
<organism evidence="1 2">
    <name type="scientific">Cichorium intybus</name>
    <name type="common">Chicory</name>
    <dbReference type="NCBI Taxonomy" id="13427"/>
    <lineage>
        <taxon>Eukaryota</taxon>
        <taxon>Viridiplantae</taxon>
        <taxon>Streptophyta</taxon>
        <taxon>Embryophyta</taxon>
        <taxon>Tracheophyta</taxon>
        <taxon>Spermatophyta</taxon>
        <taxon>Magnoliopsida</taxon>
        <taxon>eudicotyledons</taxon>
        <taxon>Gunneridae</taxon>
        <taxon>Pentapetalae</taxon>
        <taxon>asterids</taxon>
        <taxon>campanulids</taxon>
        <taxon>Asterales</taxon>
        <taxon>Asteraceae</taxon>
        <taxon>Cichorioideae</taxon>
        <taxon>Cichorieae</taxon>
        <taxon>Cichoriinae</taxon>
        <taxon>Cichorium</taxon>
    </lineage>
</organism>
<sequence>MTIEKLPGSRRRQLHTIISRETIKPSFATPSHLRTYNLSPIDKLARHTYMPVIIFYPNNGNSSLSVHDKVQEMKKSLSQSLTRYYPFAGRLHTPTTPYVDCNDEGVVFVETKNQSQLETFQLYISEQDESVEQLFADDLCWDNSPRSTSLVGVQVNHFACGGIVVGLSMSHIIGDICTVTSFLSHWASVARYGSTYHKEVINKGYINRVMKKFLFTNTKLSDLKNKVNGLAPAASTRVEALTSLLYKTAVAAATIKSEDVAQRSYWCSSLCGFPFNKADFGWGKPMGVSFPIRSQERIGFLLSDAADGDGIEVQVNLEKEDMEIFENDKEMLSFCQIMQI</sequence>
<name>A0ACB9D2S1_CICIN</name>
<dbReference type="Proteomes" id="UP001055811">
    <property type="component" value="Linkage Group LG05"/>
</dbReference>
<keyword evidence="2" id="KW-1185">Reference proteome</keyword>
<reference evidence="1 2" key="2">
    <citation type="journal article" date="2022" name="Mol. Ecol. Resour.">
        <title>The genomes of chicory, endive, great burdock and yacon provide insights into Asteraceae paleo-polyploidization history and plant inulin production.</title>
        <authorList>
            <person name="Fan W."/>
            <person name="Wang S."/>
            <person name="Wang H."/>
            <person name="Wang A."/>
            <person name="Jiang F."/>
            <person name="Liu H."/>
            <person name="Zhao H."/>
            <person name="Xu D."/>
            <person name="Zhang Y."/>
        </authorList>
    </citation>
    <scope>NUCLEOTIDE SEQUENCE [LARGE SCALE GENOMIC DNA]</scope>
    <source>
        <strain evidence="2">cv. Punajuju</strain>
        <tissue evidence="1">Leaves</tissue>
    </source>
</reference>
<proteinExistence type="predicted"/>
<evidence type="ECO:0000313" key="2">
    <source>
        <dbReference type="Proteomes" id="UP001055811"/>
    </source>
</evidence>
<gene>
    <name evidence="1" type="ORF">L2E82_31159</name>
</gene>
<accession>A0ACB9D2S1</accession>
<dbReference type="EMBL" id="CM042013">
    <property type="protein sequence ID" value="KAI3740688.1"/>
    <property type="molecule type" value="Genomic_DNA"/>
</dbReference>
<reference evidence="2" key="1">
    <citation type="journal article" date="2022" name="Mol. Ecol. Resour.">
        <title>The genomes of chicory, endive, great burdock and yacon provide insights into Asteraceae palaeo-polyploidization history and plant inulin production.</title>
        <authorList>
            <person name="Fan W."/>
            <person name="Wang S."/>
            <person name="Wang H."/>
            <person name="Wang A."/>
            <person name="Jiang F."/>
            <person name="Liu H."/>
            <person name="Zhao H."/>
            <person name="Xu D."/>
            <person name="Zhang Y."/>
        </authorList>
    </citation>
    <scope>NUCLEOTIDE SEQUENCE [LARGE SCALE GENOMIC DNA]</scope>
    <source>
        <strain evidence="2">cv. Punajuju</strain>
    </source>
</reference>
<comment type="caution">
    <text evidence="1">The sequence shown here is derived from an EMBL/GenBank/DDBJ whole genome shotgun (WGS) entry which is preliminary data.</text>
</comment>
<protein>
    <submittedName>
        <fullName evidence="1">Uncharacterized protein</fullName>
    </submittedName>
</protein>